<dbReference type="Pfam" id="PF11010">
    <property type="entry name" value="DUF2848"/>
    <property type="match status" value="1"/>
</dbReference>
<dbReference type="OrthoDB" id="9792678at2"/>
<dbReference type="RefSeq" id="WP_041975198.1">
    <property type="nucleotide sequence ID" value="NZ_CBXV010000004.1"/>
</dbReference>
<dbReference type="AlphaFoldDB" id="A0A0B6WYD7"/>
<dbReference type="InterPro" id="IPR021269">
    <property type="entry name" value="DUF2848"/>
</dbReference>
<evidence type="ECO:0000313" key="2">
    <source>
        <dbReference type="Proteomes" id="UP000031518"/>
    </source>
</evidence>
<organism evidence="1 2">
    <name type="scientific">Pyrinomonas methylaliphatogenes</name>
    <dbReference type="NCBI Taxonomy" id="454194"/>
    <lineage>
        <taxon>Bacteria</taxon>
        <taxon>Pseudomonadati</taxon>
        <taxon>Acidobacteriota</taxon>
        <taxon>Blastocatellia</taxon>
        <taxon>Blastocatellales</taxon>
        <taxon>Pyrinomonadaceae</taxon>
        <taxon>Pyrinomonas</taxon>
    </lineage>
</organism>
<evidence type="ECO:0000313" key="1">
    <source>
        <dbReference type="EMBL" id="CDM65160.1"/>
    </source>
</evidence>
<keyword evidence="2" id="KW-1185">Reference proteome</keyword>
<evidence type="ECO:0008006" key="3">
    <source>
        <dbReference type="Google" id="ProtNLM"/>
    </source>
</evidence>
<dbReference type="Proteomes" id="UP000031518">
    <property type="component" value="Unassembled WGS sequence"/>
</dbReference>
<reference evidence="1 2" key="1">
    <citation type="submission" date="2013-12" db="EMBL/GenBank/DDBJ databases">
        <authorList>
            <person name="Stott M."/>
        </authorList>
    </citation>
    <scope>NUCLEOTIDE SEQUENCE [LARGE SCALE GENOMIC DNA]</scope>
    <source>
        <strain evidence="1 2">K22</strain>
    </source>
</reference>
<reference evidence="1 2" key="2">
    <citation type="submission" date="2015-01" db="EMBL/GenBank/DDBJ databases">
        <title>Complete genome sequence of Pyrinomonas methylaliphatogenes type strain K22T.</title>
        <authorList>
            <person name="Lee K.C.Y."/>
            <person name="Power J.F."/>
            <person name="Dunfield P.F."/>
            <person name="Morgan X.C."/>
            <person name="Huttenhower C."/>
            <person name="Stott M.B."/>
        </authorList>
    </citation>
    <scope>NUCLEOTIDE SEQUENCE [LARGE SCALE GENOMIC DNA]</scope>
    <source>
        <strain evidence="1 2">K22</strain>
    </source>
</reference>
<protein>
    <recommendedName>
        <fullName evidence="3">DUF2848 domain-containing protein</fullName>
    </recommendedName>
</protein>
<proteinExistence type="predicted"/>
<name>A0A0B6WYD7_9BACT</name>
<sequence>MTSMKELSFALEDRTIRITAERLVVAGYTGRNPSDVQRHIRELELHGVPPPPAVPIFYDLSAQYLSQSPSVRVPSRTVSGEAEAALIFISSELGEALVTVGSDLTDRALERRSILEAKELPKPIATRAWRYRDVRDFWDALELISWITPEDKTDYYQRGTLAELLRPEELLDRLPQPMRAQLAGTVLLLGTIPLCQNSFSFSQYFACELIAPDGRALRCDFTLEMPHETGG</sequence>
<dbReference type="STRING" id="454194.PYK22_01158"/>
<accession>A0A0B6WYD7</accession>
<gene>
    <name evidence="1" type="ORF">PYK22_01158</name>
</gene>
<dbReference type="EMBL" id="CBXV010000004">
    <property type="protein sequence ID" value="CDM65160.1"/>
    <property type="molecule type" value="Genomic_DNA"/>
</dbReference>